<feature type="transmembrane region" description="Helical" evidence="5">
    <location>
        <begin position="162"/>
        <end position="184"/>
    </location>
</feature>
<name>A0ABV6S2M6_9SPHN</name>
<proteinExistence type="inferred from homology"/>
<dbReference type="PANTHER" id="PTHR43701">
    <property type="entry name" value="MEMBRANE TRANSPORTER PROTEIN MJ0441-RELATED"/>
    <property type="match status" value="1"/>
</dbReference>
<keyword evidence="7" id="KW-1185">Reference proteome</keyword>
<evidence type="ECO:0000256" key="5">
    <source>
        <dbReference type="RuleBase" id="RU363041"/>
    </source>
</evidence>
<keyword evidence="3 5" id="KW-1133">Transmembrane helix</keyword>
<reference evidence="6 7" key="1">
    <citation type="submission" date="2024-09" db="EMBL/GenBank/DDBJ databases">
        <authorList>
            <person name="Sun Q."/>
            <person name="Mori K."/>
        </authorList>
    </citation>
    <scope>NUCLEOTIDE SEQUENCE [LARGE SCALE GENOMIC DNA]</scope>
    <source>
        <strain evidence="6 7">CICC 11035S</strain>
    </source>
</reference>
<organism evidence="6 7">
    <name type="scientific">Novosphingobium clariflavum</name>
    <dbReference type="NCBI Taxonomy" id="2029884"/>
    <lineage>
        <taxon>Bacteria</taxon>
        <taxon>Pseudomonadati</taxon>
        <taxon>Pseudomonadota</taxon>
        <taxon>Alphaproteobacteria</taxon>
        <taxon>Sphingomonadales</taxon>
        <taxon>Sphingomonadaceae</taxon>
        <taxon>Novosphingobium</taxon>
    </lineage>
</organism>
<feature type="transmembrane region" description="Helical" evidence="5">
    <location>
        <begin position="48"/>
        <end position="68"/>
    </location>
</feature>
<feature type="transmembrane region" description="Helical" evidence="5">
    <location>
        <begin position="12"/>
        <end position="41"/>
    </location>
</feature>
<evidence type="ECO:0000256" key="2">
    <source>
        <dbReference type="ARBA" id="ARBA00022692"/>
    </source>
</evidence>
<keyword evidence="5" id="KW-1003">Cell membrane</keyword>
<sequence>MVEVLGTDILALIAMSAVASAVGGMLGMASGIFLVPILLMFGHLPIRTAIGLSLVSVIVCSCASAPAFLRARLINVRLAIVLEVATTAGALAGVVASGLFSARLLSLLFALVMLLSAWQMVRPRTVRMAMAGNPAAFARRLDGIDPDPAPDGTPYRIDRLPLAMGMMFGAGMLSALLGIGSGVLKIPAMDSALRLPIKVSSATSNFMIGVTAAAGAIAYFLTGALDLTRAAPICLGSVAGSIAGARALKALRPDRLRVMFVVILLVLAVQMALAAAGTSFLTLGGG</sequence>
<protein>
    <recommendedName>
        <fullName evidence="5">Probable membrane transporter protein</fullName>
    </recommendedName>
</protein>
<keyword evidence="2 5" id="KW-0812">Transmembrane</keyword>
<feature type="transmembrane region" description="Helical" evidence="5">
    <location>
        <begin position="260"/>
        <end position="283"/>
    </location>
</feature>
<evidence type="ECO:0000256" key="1">
    <source>
        <dbReference type="ARBA" id="ARBA00004141"/>
    </source>
</evidence>
<dbReference type="RefSeq" id="WP_267224371.1">
    <property type="nucleotide sequence ID" value="NZ_JAPCWC010000035.1"/>
</dbReference>
<evidence type="ECO:0000313" key="7">
    <source>
        <dbReference type="Proteomes" id="UP001589858"/>
    </source>
</evidence>
<feature type="transmembrane region" description="Helical" evidence="5">
    <location>
        <begin position="205"/>
        <end position="224"/>
    </location>
</feature>
<dbReference type="InterPro" id="IPR051598">
    <property type="entry name" value="TSUP/Inactive_protease-like"/>
</dbReference>
<evidence type="ECO:0000256" key="4">
    <source>
        <dbReference type="ARBA" id="ARBA00023136"/>
    </source>
</evidence>
<keyword evidence="4 5" id="KW-0472">Membrane</keyword>
<dbReference type="InterPro" id="IPR002781">
    <property type="entry name" value="TM_pro_TauE-like"/>
</dbReference>
<comment type="subcellular location">
    <subcellularLocation>
        <location evidence="5">Cell membrane</location>
        <topology evidence="5">Multi-pass membrane protein</topology>
    </subcellularLocation>
    <subcellularLocation>
        <location evidence="1">Membrane</location>
        <topology evidence="1">Multi-pass membrane protein</topology>
    </subcellularLocation>
</comment>
<evidence type="ECO:0000313" key="6">
    <source>
        <dbReference type="EMBL" id="MFC0683485.1"/>
    </source>
</evidence>
<dbReference type="Proteomes" id="UP001589858">
    <property type="component" value="Unassembled WGS sequence"/>
</dbReference>
<comment type="caution">
    <text evidence="6">The sequence shown here is derived from an EMBL/GenBank/DDBJ whole genome shotgun (WGS) entry which is preliminary data.</text>
</comment>
<comment type="similarity">
    <text evidence="5">Belongs to the 4-toluene sulfonate uptake permease (TSUP) (TC 2.A.102) family.</text>
</comment>
<dbReference type="EMBL" id="JBHLTM010000012">
    <property type="protein sequence ID" value="MFC0683485.1"/>
    <property type="molecule type" value="Genomic_DNA"/>
</dbReference>
<dbReference type="Pfam" id="PF01925">
    <property type="entry name" value="TauE"/>
    <property type="match status" value="1"/>
</dbReference>
<feature type="transmembrane region" description="Helical" evidence="5">
    <location>
        <begin position="74"/>
        <end position="97"/>
    </location>
</feature>
<gene>
    <name evidence="6" type="ORF">ACFFF8_02625</name>
</gene>
<accession>A0ABV6S2M6</accession>
<dbReference type="PANTHER" id="PTHR43701:SF5">
    <property type="entry name" value="MEMBRANE TRANSPORTER PROTEIN-RELATED"/>
    <property type="match status" value="1"/>
</dbReference>
<evidence type="ECO:0000256" key="3">
    <source>
        <dbReference type="ARBA" id="ARBA00022989"/>
    </source>
</evidence>
<feature type="transmembrane region" description="Helical" evidence="5">
    <location>
        <begin position="104"/>
        <end position="121"/>
    </location>
</feature>